<feature type="compositionally biased region" description="Basic and acidic residues" evidence="2">
    <location>
        <begin position="289"/>
        <end position="304"/>
    </location>
</feature>
<comment type="caution">
    <text evidence="5">The sequence shown here is derived from an EMBL/GenBank/DDBJ whole genome shotgun (WGS) entry which is preliminary data.</text>
</comment>
<dbReference type="Proteomes" id="UP000237000">
    <property type="component" value="Unassembled WGS sequence"/>
</dbReference>
<dbReference type="InterPro" id="IPR009071">
    <property type="entry name" value="HMG_box_dom"/>
</dbReference>
<dbReference type="SUPFAM" id="SSF46774">
    <property type="entry name" value="ARID-like"/>
    <property type="match status" value="1"/>
</dbReference>
<proteinExistence type="predicted"/>
<dbReference type="PANTHER" id="PTHR46691:SF5">
    <property type="entry name" value="HMG (HIGH MOBILITY GROUP) BOX PROTEIN"/>
    <property type="match status" value="1"/>
</dbReference>
<name>A0A2P5AHD5_TREOI</name>
<dbReference type="Gene3D" id="1.10.30.10">
    <property type="entry name" value="High mobility group box domain"/>
    <property type="match status" value="1"/>
</dbReference>
<dbReference type="PROSITE" id="PS51011">
    <property type="entry name" value="ARID"/>
    <property type="match status" value="1"/>
</dbReference>
<evidence type="ECO:0000259" key="4">
    <source>
        <dbReference type="PROSITE" id="PS51011"/>
    </source>
</evidence>
<feature type="DNA-binding region" description="HMG box" evidence="1">
    <location>
        <begin position="211"/>
        <end position="280"/>
    </location>
</feature>
<sequence>MENVNVDPPESPINGLKCSNGSSASPINFSGCDGKHLLENSESFYKKLSELYESSGLNLVLNVRETLLNLHVFYKEVTQRGGFYQVTKHKRWEDVAVALKLEGVKMKSPSQLQQVYALFLFQFEQIYFYRAPEKAVADPGHVFYPGNSPGMKRKSSDALCLVLTDEEDVQVEKKILNDKCQPVFTGGTAKQKLSPRTPSKAKEVKKSPGRARRIRTAYQIFIRRECDRLRRMNGEKLRGQSFRSMADDAWRHLSESERQPYIDESNKDKERYSREVNASDEHDDVEDTEKEHNPSPDGDYHVQTEFENPQGSDQAAVDLANHTVKKGPADPILPNDWK</sequence>
<gene>
    <name evidence="5" type="ORF">TorRG33x02_350340</name>
</gene>
<dbReference type="InterPro" id="IPR036431">
    <property type="entry name" value="ARID_dom_sf"/>
</dbReference>
<feature type="region of interest" description="Disordered" evidence="2">
    <location>
        <begin position="256"/>
        <end position="338"/>
    </location>
</feature>
<keyword evidence="1 5" id="KW-0238">DNA-binding</keyword>
<accession>A0A2P5AHD5</accession>
<feature type="domain" description="HMG box" evidence="3">
    <location>
        <begin position="211"/>
        <end position="280"/>
    </location>
</feature>
<dbReference type="Pfam" id="PF01388">
    <property type="entry name" value="ARID"/>
    <property type="match status" value="1"/>
</dbReference>
<dbReference type="SMART" id="SM00501">
    <property type="entry name" value="BRIGHT"/>
    <property type="match status" value="1"/>
</dbReference>
<dbReference type="GO" id="GO:0003677">
    <property type="term" value="F:DNA binding"/>
    <property type="evidence" value="ECO:0007669"/>
    <property type="project" value="UniProtKB-UniRule"/>
</dbReference>
<dbReference type="Pfam" id="PF09011">
    <property type="entry name" value="HMG_box_2"/>
    <property type="match status" value="1"/>
</dbReference>
<evidence type="ECO:0000259" key="3">
    <source>
        <dbReference type="PROSITE" id="PS50118"/>
    </source>
</evidence>
<dbReference type="CDD" id="cd00084">
    <property type="entry name" value="HMG-box_SF"/>
    <property type="match status" value="1"/>
</dbReference>
<evidence type="ECO:0000256" key="2">
    <source>
        <dbReference type="SAM" id="MobiDB-lite"/>
    </source>
</evidence>
<dbReference type="Gene3D" id="1.10.150.60">
    <property type="entry name" value="ARID DNA-binding domain"/>
    <property type="match status" value="1"/>
</dbReference>
<dbReference type="PANTHER" id="PTHR46691">
    <property type="entry name" value="HIGH MOBILITY GROUP B PROTEIN 9"/>
    <property type="match status" value="1"/>
</dbReference>
<organism evidence="5 6">
    <name type="scientific">Trema orientale</name>
    <name type="common">Charcoal tree</name>
    <name type="synonym">Celtis orientalis</name>
    <dbReference type="NCBI Taxonomy" id="63057"/>
    <lineage>
        <taxon>Eukaryota</taxon>
        <taxon>Viridiplantae</taxon>
        <taxon>Streptophyta</taxon>
        <taxon>Embryophyta</taxon>
        <taxon>Tracheophyta</taxon>
        <taxon>Spermatophyta</taxon>
        <taxon>Magnoliopsida</taxon>
        <taxon>eudicotyledons</taxon>
        <taxon>Gunneridae</taxon>
        <taxon>Pentapetalae</taxon>
        <taxon>rosids</taxon>
        <taxon>fabids</taxon>
        <taxon>Rosales</taxon>
        <taxon>Cannabaceae</taxon>
        <taxon>Trema</taxon>
    </lineage>
</organism>
<feature type="domain" description="ARID" evidence="4">
    <location>
        <begin position="38"/>
        <end position="128"/>
    </location>
</feature>
<feature type="region of interest" description="Disordered" evidence="2">
    <location>
        <begin position="186"/>
        <end position="210"/>
    </location>
</feature>
<dbReference type="EMBL" id="JXTC01000856">
    <property type="protein sequence ID" value="PON35947.1"/>
    <property type="molecule type" value="Genomic_DNA"/>
</dbReference>
<reference evidence="6" key="1">
    <citation type="submission" date="2016-06" db="EMBL/GenBank/DDBJ databases">
        <title>Parallel loss of symbiosis genes in relatives of nitrogen-fixing non-legume Parasponia.</title>
        <authorList>
            <person name="Van Velzen R."/>
            <person name="Holmer R."/>
            <person name="Bu F."/>
            <person name="Rutten L."/>
            <person name="Van Zeijl A."/>
            <person name="Liu W."/>
            <person name="Santuari L."/>
            <person name="Cao Q."/>
            <person name="Sharma T."/>
            <person name="Shen D."/>
            <person name="Roswanjaya Y."/>
            <person name="Wardhani T."/>
            <person name="Kalhor M.S."/>
            <person name="Jansen J."/>
            <person name="Van den Hoogen J."/>
            <person name="Gungor B."/>
            <person name="Hartog M."/>
            <person name="Hontelez J."/>
            <person name="Verver J."/>
            <person name="Yang W.-C."/>
            <person name="Schijlen E."/>
            <person name="Repin R."/>
            <person name="Schilthuizen M."/>
            <person name="Schranz E."/>
            <person name="Heidstra R."/>
            <person name="Miyata K."/>
            <person name="Fedorova E."/>
            <person name="Kohlen W."/>
            <person name="Bisseling T."/>
            <person name="Smit S."/>
            <person name="Geurts R."/>
        </authorList>
    </citation>
    <scope>NUCLEOTIDE SEQUENCE [LARGE SCALE GENOMIC DNA]</scope>
    <source>
        <strain evidence="6">cv. RG33-2</strain>
    </source>
</reference>
<keyword evidence="6" id="KW-1185">Reference proteome</keyword>
<dbReference type="SUPFAM" id="SSF47095">
    <property type="entry name" value="HMG-box"/>
    <property type="match status" value="1"/>
</dbReference>
<dbReference type="InterPro" id="IPR036910">
    <property type="entry name" value="HMG_box_dom_sf"/>
</dbReference>
<evidence type="ECO:0000313" key="6">
    <source>
        <dbReference type="Proteomes" id="UP000237000"/>
    </source>
</evidence>
<dbReference type="SMART" id="SM01014">
    <property type="entry name" value="ARID"/>
    <property type="match status" value="1"/>
</dbReference>
<keyword evidence="1" id="KW-0539">Nucleus</keyword>
<evidence type="ECO:0000313" key="5">
    <source>
        <dbReference type="EMBL" id="PON35947.1"/>
    </source>
</evidence>
<feature type="compositionally biased region" description="Basic and acidic residues" evidence="2">
    <location>
        <begin position="256"/>
        <end position="280"/>
    </location>
</feature>
<dbReference type="GO" id="GO:0005634">
    <property type="term" value="C:nucleus"/>
    <property type="evidence" value="ECO:0007669"/>
    <property type="project" value="UniProtKB-UniRule"/>
</dbReference>
<evidence type="ECO:0000256" key="1">
    <source>
        <dbReference type="PROSITE-ProRule" id="PRU00267"/>
    </source>
</evidence>
<protein>
    <submittedName>
        <fullName evidence="5">ARID DNA-binding domain containing protein</fullName>
    </submittedName>
</protein>
<dbReference type="PROSITE" id="PS50118">
    <property type="entry name" value="HMG_BOX_2"/>
    <property type="match status" value="1"/>
</dbReference>
<dbReference type="InParanoid" id="A0A2P5AHD5"/>
<dbReference type="AlphaFoldDB" id="A0A2P5AHD5"/>
<dbReference type="InterPro" id="IPR001606">
    <property type="entry name" value="ARID_dom"/>
</dbReference>
<dbReference type="STRING" id="63057.A0A2P5AHD5"/>
<dbReference type="OrthoDB" id="1919336at2759"/>